<name>A0ABQ5X5E3_9PROT</name>
<dbReference type="InterPro" id="IPR011701">
    <property type="entry name" value="MFS"/>
</dbReference>
<organism evidence="6 7">
    <name type="scientific">Gluconobacter albidus</name>
    <dbReference type="NCBI Taxonomy" id="318683"/>
    <lineage>
        <taxon>Bacteria</taxon>
        <taxon>Pseudomonadati</taxon>
        <taxon>Pseudomonadota</taxon>
        <taxon>Alphaproteobacteria</taxon>
        <taxon>Acetobacterales</taxon>
        <taxon>Acetobacteraceae</taxon>
        <taxon>Gluconobacter</taxon>
    </lineage>
</organism>
<dbReference type="Gene3D" id="1.20.1250.20">
    <property type="entry name" value="MFS general substrate transporter like domains"/>
    <property type="match status" value="1"/>
</dbReference>
<reference evidence="7" key="1">
    <citation type="journal article" date="2019" name="Int. J. Syst. Evol. Microbiol.">
        <title>The Global Catalogue of Microorganisms (GCM) 10K type strain sequencing project: providing services to taxonomists for standard genome sequencing and annotation.</title>
        <authorList>
            <consortium name="The Broad Institute Genomics Platform"/>
            <consortium name="The Broad Institute Genome Sequencing Center for Infectious Disease"/>
            <person name="Wu L."/>
            <person name="Ma J."/>
        </authorList>
    </citation>
    <scope>NUCLEOTIDE SEQUENCE [LARGE SCALE GENOMIC DNA]</scope>
    <source>
        <strain evidence="7">NBRC 3250</strain>
    </source>
</reference>
<feature type="transmembrane region" description="Helical" evidence="4">
    <location>
        <begin position="57"/>
        <end position="80"/>
    </location>
</feature>
<feature type="transmembrane region" description="Helical" evidence="4">
    <location>
        <begin position="21"/>
        <end position="45"/>
    </location>
</feature>
<dbReference type="InterPro" id="IPR020846">
    <property type="entry name" value="MFS_dom"/>
</dbReference>
<evidence type="ECO:0000313" key="6">
    <source>
        <dbReference type="EMBL" id="GLQ70021.1"/>
    </source>
</evidence>
<feature type="transmembrane region" description="Helical" evidence="4">
    <location>
        <begin position="294"/>
        <end position="312"/>
    </location>
</feature>
<feature type="transmembrane region" description="Helical" evidence="4">
    <location>
        <begin position="92"/>
        <end position="109"/>
    </location>
</feature>
<dbReference type="PANTHER" id="PTHR42910">
    <property type="entry name" value="TRANSPORTER SCO4007-RELATED"/>
    <property type="match status" value="1"/>
</dbReference>
<dbReference type="CDD" id="cd17324">
    <property type="entry name" value="MFS_NepI_like"/>
    <property type="match status" value="1"/>
</dbReference>
<feature type="transmembrane region" description="Helical" evidence="4">
    <location>
        <begin position="353"/>
        <end position="372"/>
    </location>
</feature>
<comment type="caution">
    <text evidence="6">The sequence shown here is derived from an EMBL/GenBank/DDBJ whole genome shotgun (WGS) entry which is preliminary data.</text>
</comment>
<dbReference type="Proteomes" id="UP001156672">
    <property type="component" value="Unassembled WGS sequence"/>
</dbReference>
<dbReference type="RefSeq" id="WP_082790640.1">
    <property type="nucleotide sequence ID" value="NZ_BEWL01000008.1"/>
</dbReference>
<feature type="transmembrane region" description="Helical" evidence="4">
    <location>
        <begin position="258"/>
        <end position="282"/>
    </location>
</feature>
<feature type="transmembrane region" description="Helical" evidence="4">
    <location>
        <begin position="150"/>
        <end position="174"/>
    </location>
</feature>
<protein>
    <submittedName>
        <fullName evidence="6">MFS transporter</fullName>
    </submittedName>
</protein>
<evidence type="ECO:0000256" key="1">
    <source>
        <dbReference type="ARBA" id="ARBA00022692"/>
    </source>
</evidence>
<keyword evidence="1 4" id="KW-0812">Transmembrane</keyword>
<feature type="transmembrane region" description="Helical" evidence="4">
    <location>
        <begin position="180"/>
        <end position="199"/>
    </location>
</feature>
<accession>A0ABQ5X5E3</accession>
<dbReference type="Pfam" id="PF07690">
    <property type="entry name" value="MFS_1"/>
    <property type="match status" value="1"/>
</dbReference>
<proteinExistence type="predicted"/>
<evidence type="ECO:0000256" key="3">
    <source>
        <dbReference type="ARBA" id="ARBA00023136"/>
    </source>
</evidence>
<feature type="domain" description="Major facilitator superfamily (MFS) profile" evidence="5">
    <location>
        <begin position="1"/>
        <end position="405"/>
    </location>
</feature>
<keyword evidence="7" id="KW-1185">Reference proteome</keyword>
<evidence type="ECO:0000313" key="7">
    <source>
        <dbReference type="Proteomes" id="UP001156672"/>
    </source>
</evidence>
<dbReference type="InterPro" id="IPR036259">
    <property type="entry name" value="MFS_trans_sf"/>
</dbReference>
<keyword evidence="3 4" id="KW-0472">Membrane</keyword>
<keyword evidence="2 4" id="KW-1133">Transmembrane helix</keyword>
<feature type="transmembrane region" description="Helical" evidence="4">
    <location>
        <begin position="227"/>
        <end position="246"/>
    </location>
</feature>
<evidence type="ECO:0000256" key="4">
    <source>
        <dbReference type="SAM" id="Phobius"/>
    </source>
</evidence>
<evidence type="ECO:0000259" key="5">
    <source>
        <dbReference type="PROSITE" id="PS50850"/>
    </source>
</evidence>
<gene>
    <name evidence="6" type="ORF">GCM10007866_24740</name>
</gene>
<dbReference type="PANTHER" id="PTHR42910:SF1">
    <property type="entry name" value="MAJOR FACILITATOR SUPERFAMILY (MFS) PROFILE DOMAIN-CONTAINING PROTEIN"/>
    <property type="match status" value="1"/>
</dbReference>
<feature type="transmembrane region" description="Helical" evidence="4">
    <location>
        <begin position="378"/>
        <end position="398"/>
    </location>
</feature>
<dbReference type="SUPFAM" id="SSF103473">
    <property type="entry name" value="MFS general substrate transporter"/>
    <property type="match status" value="1"/>
</dbReference>
<dbReference type="PROSITE" id="PS50850">
    <property type="entry name" value="MFS"/>
    <property type="match status" value="1"/>
</dbReference>
<evidence type="ECO:0000256" key="2">
    <source>
        <dbReference type="ARBA" id="ARBA00022989"/>
    </source>
</evidence>
<dbReference type="EMBL" id="BSNW01000048">
    <property type="protein sequence ID" value="GLQ70021.1"/>
    <property type="molecule type" value="Genomic_DNA"/>
</dbReference>
<sequence length="411" mass="42993">MDDASLQNSAIRASGAGREPAAPLSGFLTLGMAVAAGVAVANIYYNQPMLGVMQRDLPGPFTGLIPTVTQLGYAAGLFLLVPVGDLLERRRLIACQFMLLSLALAGAALAPSAAILLVASLAVGAMATVAQQIVPFAAHLSSPERRGHTIGIVMAGLLGGILLSRTLAGVVATYSDWRDMFWLAVPIALGAGALMAWRLPTHRPADTSLNYGQLLVSLGGLWKEFSALRLAALTQGFLFAAFSVFWTTLALRLQQPRFGLGADAAGLFGIVGAVGILAAPLSGQIADRHGPHRIIILGAALTLVAWIIFGLWTSLAGLIAGVIVLDFAIQSALISNQHVVYALRPQARARLNTIFMGTMFLGGAGGSAAAIWTWQPYGWTGTVMLGMALALSATLLQLHGQTLSKKQPEQI</sequence>